<keyword evidence="2" id="KW-1185">Reference proteome</keyword>
<organism evidence="1 2">
    <name type="scientific">Trichinella papuae</name>
    <dbReference type="NCBI Taxonomy" id="268474"/>
    <lineage>
        <taxon>Eukaryota</taxon>
        <taxon>Metazoa</taxon>
        <taxon>Ecdysozoa</taxon>
        <taxon>Nematoda</taxon>
        <taxon>Enoplea</taxon>
        <taxon>Dorylaimia</taxon>
        <taxon>Trichinellida</taxon>
        <taxon>Trichinellidae</taxon>
        <taxon>Trichinella</taxon>
    </lineage>
</organism>
<comment type="caution">
    <text evidence="1">The sequence shown here is derived from an EMBL/GenBank/DDBJ whole genome shotgun (WGS) entry which is preliminary data.</text>
</comment>
<evidence type="ECO:0000313" key="2">
    <source>
        <dbReference type="Proteomes" id="UP000054843"/>
    </source>
</evidence>
<protein>
    <submittedName>
        <fullName evidence="1">Uncharacterized protein</fullName>
    </submittedName>
</protein>
<evidence type="ECO:0000313" key="1">
    <source>
        <dbReference type="EMBL" id="KRZ76131.1"/>
    </source>
</evidence>
<dbReference type="EMBL" id="JYDO01000031">
    <property type="protein sequence ID" value="KRZ76131.1"/>
    <property type="molecule type" value="Genomic_DNA"/>
</dbReference>
<dbReference type="Proteomes" id="UP000054843">
    <property type="component" value="Unassembled WGS sequence"/>
</dbReference>
<name>A0A0V1MX16_9BILA</name>
<dbReference type="AlphaFoldDB" id="A0A0V1MX16"/>
<gene>
    <name evidence="1" type="ORF">T10_1537</name>
</gene>
<accession>A0A0V1MX16</accession>
<proteinExistence type="predicted"/>
<sequence length="94" mass="11323">MTSAYFSLRFIYLTNLLSCRENLIVALRQIREWLEKRDWPQEPPAGSHMFRSLWSQRHRLTLRDGILCRAWEAPDREEEKVLQVVPRRNISEVL</sequence>
<dbReference type="STRING" id="268474.A0A0V1MX16"/>
<reference evidence="1 2" key="1">
    <citation type="submission" date="2015-01" db="EMBL/GenBank/DDBJ databases">
        <title>Evolution of Trichinella species and genotypes.</title>
        <authorList>
            <person name="Korhonen P.K."/>
            <person name="Edoardo P."/>
            <person name="Giuseppe L.R."/>
            <person name="Gasser R.B."/>
        </authorList>
    </citation>
    <scope>NUCLEOTIDE SEQUENCE [LARGE SCALE GENOMIC DNA]</scope>
    <source>
        <strain evidence="1">ISS1980</strain>
    </source>
</reference>